<keyword evidence="4" id="KW-1185">Reference proteome</keyword>
<reference evidence="3 4" key="1">
    <citation type="submission" date="2024-02" db="EMBL/GenBank/DDBJ databases">
        <title>High-quality chromosome-scale genome assembly of Pensacola bahiagrass (Paspalum notatum Flugge var. saurae).</title>
        <authorList>
            <person name="Vega J.M."/>
            <person name="Podio M."/>
            <person name="Orjuela J."/>
            <person name="Siena L.A."/>
            <person name="Pessino S.C."/>
            <person name="Combes M.C."/>
            <person name="Mariac C."/>
            <person name="Albertini E."/>
            <person name="Pupilli F."/>
            <person name="Ortiz J.P.A."/>
            <person name="Leblanc O."/>
        </authorList>
    </citation>
    <scope>NUCLEOTIDE SEQUENCE [LARGE SCALE GENOMIC DNA]</scope>
    <source>
        <strain evidence="3">R1</strain>
        <tissue evidence="3">Leaf</tissue>
    </source>
</reference>
<feature type="transmembrane region" description="Helical" evidence="2">
    <location>
        <begin position="12"/>
        <end position="32"/>
    </location>
</feature>
<organism evidence="3 4">
    <name type="scientific">Paspalum notatum var. saurae</name>
    <dbReference type="NCBI Taxonomy" id="547442"/>
    <lineage>
        <taxon>Eukaryota</taxon>
        <taxon>Viridiplantae</taxon>
        <taxon>Streptophyta</taxon>
        <taxon>Embryophyta</taxon>
        <taxon>Tracheophyta</taxon>
        <taxon>Spermatophyta</taxon>
        <taxon>Magnoliopsida</taxon>
        <taxon>Liliopsida</taxon>
        <taxon>Poales</taxon>
        <taxon>Poaceae</taxon>
        <taxon>PACMAD clade</taxon>
        <taxon>Panicoideae</taxon>
        <taxon>Andropogonodae</taxon>
        <taxon>Paspaleae</taxon>
        <taxon>Paspalinae</taxon>
        <taxon>Paspalum</taxon>
    </lineage>
</organism>
<proteinExistence type="predicted"/>
<name>A0AAQ3TFR2_PASNO</name>
<dbReference type="PANTHER" id="PTHR35752:SF1">
    <property type="entry name" value="G-PROTEIN COUPLED RECEPTOR"/>
    <property type="match status" value="1"/>
</dbReference>
<protein>
    <submittedName>
        <fullName evidence="3">Uncharacterized protein</fullName>
    </submittedName>
</protein>
<sequence>MDLARRPSAFRLLGAFVFEFFFQHSVFLFFFAREPSVDTDKTTGAQSHFTRLLSLPFTLRTRALCLSSVRGLPLSRQRLGERRRRRTPVPRSRPGSGHQFHWQLPTCMYQLLLSLSFQVLIVIPLIMKAALLILFQTSLVGTVFEYSEEGPQISDLVVRFCKDVQKRSQEGYINFGRYVSSRAFITGSEPIDYIQKLHNGDLVRCETTFEMMGRTAQVNIICGSCSNKACKDERGCICGISYHERMCRVIVELAIPCAKSGPRLFKGFTVGFYPRSSEIVSSSRFIMDSLSWDLNNFIMNLGTILSNFQTEQIHVSMYLSAMSSLSGLLGKPVFKVNPMKGLEVTLAGSGFSGAMPTTLSPTVLNVDWRCEIARSSPYEVHVLIPVEGYDPIEFTLTKTCG</sequence>
<evidence type="ECO:0000313" key="3">
    <source>
        <dbReference type="EMBL" id="WVZ71720.1"/>
    </source>
</evidence>
<accession>A0AAQ3TFR2</accession>
<dbReference type="Proteomes" id="UP001341281">
    <property type="component" value="Chromosome 04"/>
</dbReference>
<dbReference type="AlphaFoldDB" id="A0AAQ3TFR2"/>
<keyword evidence="2" id="KW-0472">Membrane</keyword>
<evidence type="ECO:0000313" key="4">
    <source>
        <dbReference type="Proteomes" id="UP001341281"/>
    </source>
</evidence>
<dbReference type="PANTHER" id="PTHR35752">
    <property type="entry name" value="G-PROTEIN COUPLED RECEPTOR"/>
    <property type="match status" value="1"/>
</dbReference>
<evidence type="ECO:0000256" key="2">
    <source>
        <dbReference type="SAM" id="Phobius"/>
    </source>
</evidence>
<evidence type="ECO:0000256" key="1">
    <source>
        <dbReference type="SAM" id="MobiDB-lite"/>
    </source>
</evidence>
<gene>
    <name evidence="3" type="ORF">U9M48_020272</name>
</gene>
<keyword evidence="2" id="KW-0812">Transmembrane</keyword>
<feature type="transmembrane region" description="Helical" evidence="2">
    <location>
        <begin position="111"/>
        <end position="135"/>
    </location>
</feature>
<keyword evidence="2" id="KW-1133">Transmembrane helix</keyword>
<dbReference type="EMBL" id="CP144748">
    <property type="protein sequence ID" value="WVZ71720.1"/>
    <property type="molecule type" value="Genomic_DNA"/>
</dbReference>
<feature type="region of interest" description="Disordered" evidence="1">
    <location>
        <begin position="78"/>
        <end position="97"/>
    </location>
</feature>